<protein>
    <submittedName>
        <fullName evidence="3">DUF6293 family protein</fullName>
    </submittedName>
</protein>
<dbReference type="SUPFAM" id="SSF46785">
    <property type="entry name" value="Winged helix' DNA-binding domain"/>
    <property type="match status" value="1"/>
</dbReference>
<dbReference type="Pfam" id="PF19810">
    <property type="entry name" value="HFX_2341_N"/>
    <property type="match status" value="1"/>
</dbReference>
<dbReference type="Gene3D" id="1.10.10.10">
    <property type="entry name" value="Winged helix-like DNA-binding domain superfamily/Winged helix DNA-binding domain"/>
    <property type="match status" value="1"/>
</dbReference>
<feature type="domain" description="HFX-2341-like N-terminal" evidence="1">
    <location>
        <begin position="6"/>
        <end position="126"/>
    </location>
</feature>
<evidence type="ECO:0000259" key="2">
    <source>
        <dbReference type="Pfam" id="PF22665"/>
    </source>
</evidence>
<accession>A0AAE3K4S7</accession>
<dbReference type="AlphaFoldDB" id="A0AAE3K4S7"/>
<dbReference type="Proteomes" id="UP001202674">
    <property type="component" value="Unassembled WGS sequence"/>
</dbReference>
<evidence type="ECO:0000259" key="1">
    <source>
        <dbReference type="Pfam" id="PF19810"/>
    </source>
</evidence>
<gene>
    <name evidence="3" type="ORF">AArcSt11_04240</name>
</gene>
<feature type="domain" description="DUF6293" evidence="2">
    <location>
        <begin position="144"/>
        <end position="243"/>
    </location>
</feature>
<organism evidence="3 4">
    <name type="scientific">Natranaeroarchaeum aerophilus</name>
    <dbReference type="NCBI Taxonomy" id="2917711"/>
    <lineage>
        <taxon>Archaea</taxon>
        <taxon>Methanobacteriati</taxon>
        <taxon>Methanobacteriota</taxon>
        <taxon>Stenosarchaea group</taxon>
        <taxon>Halobacteria</taxon>
        <taxon>Halobacteriales</taxon>
        <taxon>Natronoarchaeaceae</taxon>
        <taxon>Natranaeroarchaeum</taxon>
    </lineage>
</organism>
<dbReference type="EMBL" id="JAKRVY010000001">
    <property type="protein sequence ID" value="MCL9812860.1"/>
    <property type="molecule type" value="Genomic_DNA"/>
</dbReference>
<name>A0AAE3K4S7_9EURY</name>
<dbReference type="InterPro" id="IPR036390">
    <property type="entry name" value="WH_DNA-bd_sf"/>
</dbReference>
<dbReference type="InterPro" id="IPR046260">
    <property type="entry name" value="HFX_2341-like_N"/>
</dbReference>
<dbReference type="InterPro" id="IPR054162">
    <property type="entry name" value="DUF6293_C"/>
</dbReference>
<dbReference type="RefSeq" id="WP_250594906.1">
    <property type="nucleotide sequence ID" value="NZ_JAKRVY010000001.1"/>
</dbReference>
<sequence>MDAIDRVHVVPLGNEFDRIVEPVTRLKADIVYLLEDPDPHVDERTYHDEIEAALADAGVEIRTRSCDLADVYDVLGAVTTIAARHEGDSVRVNVSGAGTLAAVGATIACMDVSTDATPYYVEPEGYAHDAAETPISHGMAGLSELPSYPVDSPSPDQISLMAFLLEQEGTTKRPKKRDLIEYAEDEELSFMTERAPANDKAKFRLLDSVIAPLEEDGYVEVRSVGRRRVVELTEQGRNAVRAFRHKIDATPES</sequence>
<proteinExistence type="predicted"/>
<evidence type="ECO:0000313" key="4">
    <source>
        <dbReference type="Proteomes" id="UP001202674"/>
    </source>
</evidence>
<dbReference type="InterPro" id="IPR036388">
    <property type="entry name" value="WH-like_DNA-bd_sf"/>
</dbReference>
<reference evidence="3 4" key="1">
    <citation type="journal article" date="2022" name="Syst. Appl. Microbiol.">
        <title>Natronocalculus amylovorans gen. nov., sp. nov., and Natranaeroarchaeum aerophilus sp. nov., dominant culturable amylolytic natronoarchaea from hypersaline soda lakes in southwestern Siberia.</title>
        <authorList>
            <person name="Sorokin D.Y."/>
            <person name="Elcheninov A.G."/>
            <person name="Khizhniak T.V."/>
            <person name="Koenen M."/>
            <person name="Bale N.J."/>
            <person name="Damste J.S.S."/>
            <person name="Kublanov I.V."/>
        </authorList>
    </citation>
    <scope>NUCLEOTIDE SEQUENCE [LARGE SCALE GENOMIC DNA]</scope>
    <source>
        <strain evidence="3 4">AArc-St1-1</strain>
    </source>
</reference>
<comment type="caution">
    <text evidence="3">The sequence shown here is derived from an EMBL/GenBank/DDBJ whole genome shotgun (WGS) entry which is preliminary data.</text>
</comment>
<dbReference type="Pfam" id="PF22665">
    <property type="entry name" value="WHD_DUF6293"/>
    <property type="match status" value="1"/>
</dbReference>
<keyword evidence="4" id="KW-1185">Reference proteome</keyword>
<evidence type="ECO:0000313" key="3">
    <source>
        <dbReference type="EMBL" id="MCL9812860.1"/>
    </source>
</evidence>